<dbReference type="Proteomes" id="UP000183924">
    <property type="component" value="Unassembled WGS sequence"/>
</dbReference>
<evidence type="ECO:0000256" key="1">
    <source>
        <dbReference type="ARBA" id="ARBA00005594"/>
    </source>
</evidence>
<evidence type="ECO:0000256" key="9">
    <source>
        <dbReference type="NCBIfam" id="TIGR00233"/>
    </source>
</evidence>
<dbReference type="Gene3D" id="3.40.50.620">
    <property type="entry name" value="HUPs"/>
    <property type="match status" value="1"/>
</dbReference>
<gene>
    <name evidence="11" type="ORF">A1D18_05840</name>
</gene>
<evidence type="ECO:0000256" key="3">
    <source>
        <dbReference type="ARBA" id="ARBA00022598"/>
    </source>
</evidence>
<keyword evidence="7 10" id="KW-0030">Aminoacyl-tRNA synthetase</keyword>
<dbReference type="InterPro" id="IPR050203">
    <property type="entry name" value="Trp-tRNA_synthetase"/>
</dbReference>
<dbReference type="AlphaFoldDB" id="A0A1J8NGT1"/>
<evidence type="ECO:0000313" key="12">
    <source>
        <dbReference type="Proteomes" id="UP000183924"/>
    </source>
</evidence>
<comment type="caution">
    <text evidence="11">The sequence shown here is derived from an EMBL/GenBank/DDBJ whole genome shotgun (WGS) entry which is preliminary data.</text>
</comment>
<dbReference type="Gene3D" id="1.10.240.10">
    <property type="entry name" value="Tyrosyl-Transfer RNA Synthetase"/>
    <property type="match status" value="1"/>
</dbReference>
<dbReference type="PANTHER" id="PTHR43766:SF1">
    <property type="entry name" value="TRYPTOPHAN--TRNA LIGASE, MITOCHONDRIAL"/>
    <property type="match status" value="1"/>
</dbReference>
<reference evidence="11 12" key="1">
    <citation type="submission" date="2016-03" db="EMBL/GenBank/DDBJ databases">
        <title>Comparative genomics of Rickettsiella.</title>
        <authorList>
            <person name="Chandler C."/>
            <person name="Wang Y."/>
        </authorList>
    </citation>
    <scope>NUCLEOTIDE SEQUENCE [LARGE SCALE GENOMIC DNA]</scope>
    <source>
        <strain evidence="11 12">RCFS May 2013</strain>
    </source>
</reference>
<dbReference type="InterPro" id="IPR014729">
    <property type="entry name" value="Rossmann-like_a/b/a_fold"/>
</dbReference>
<dbReference type="STRING" id="1225476.A1D18_05840"/>
<evidence type="ECO:0000256" key="10">
    <source>
        <dbReference type="RuleBase" id="RU363036"/>
    </source>
</evidence>
<dbReference type="Pfam" id="PF00579">
    <property type="entry name" value="tRNA-synt_1b"/>
    <property type="match status" value="1"/>
</dbReference>
<dbReference type="GO" id="GO:0004830">
    <property type="term" value="F:tryptophan-tRNA ligase activity"/>
    <property type="evidence" value="ECO:0007669"/>
    <property type="project" value="UniProtKB-UniRule"/>
</dbReference>
<keyword evidence="12" id="KW-1185">Reference proteome</keyword>
<sequence length="366" mass="41733">MIMTLSKPRLLTGDTPTGKLHLGHWVGSLGLRVSLQKNYECYFIIANVHAFTTRAEFPEEIRQNTLEIALDYLAAGIDPKQSYIFVQSEIPAIAELTCFFSMLISFPRVMRNPTIKDEIRQKNLGDNYPFGFLLYPVGQVADILSFRPEIVPVGEDQIAHLELARECARRFNQVYCGVDPQTKEEDYVSSGGLFPIIQAKLSPVRRLIGTGPPNADGILPKMSKSLNNAIYLSDAADTIKKKVMGMYTDPNRLRATDPGTVENNPLWIFHDIFNPDKEWVIEAKDKYRKGQIKDVECKHKLIDILVEITQPIRERRKIYEKDPAEVLRILKQGTEQANKIAEDTLIKAKTFMKQDYFKRIVKLSTE</sequence>
<keyword evidence="5 10" id="KW-0067">ATP-binding</keyword>
<organism evidence="11 12">
    <name type="scientific">Candidatus Rickettsiella isopodorum</name>
    <dbReference type="NCBI Taxonomy" id="1225476"/>
    <lineage>
        <taxon>Bacteria</taxon>
        <taxon>Pseudomonadati</taxon>
        <taxon>Pseudomonadota</taxon>
        <taxon>Gammaproteobacteria</taxon>
        <taxon>Legionellales</taxon>
        <taxon>Coxiellaceae</taxon>
        <taxon>Rickettsiella</taxon>
    </lineage>
</organism>
<dbReference type="PANTHER" id="PTHR43766">
    <property type="entry name" value="TRYPTOPHAN--TRNA LIGASE, MITOCHONDRIAL"/>
    <property type="match status" value="1"/>
</dbReference>
<dbReference type="GO" id="GO:0006436">
    <property type="term" value="P:tryptophanyl-tRNA aminoacylation"/>
    <property type="evidence" value="ECO:0007669"/>
    <property type="project" value="UniProtKB-UniRule"/>
</dbReference>
<proteinExistence type="inferred from homology"/>
<dbReference type="PRINTS" id="PR01039">
    <property type="entry name" value="TRNASYNTHTRP"/>
</dbReference>
<keyword evidence="3 10" id="KW-0436">Ligase</keyword>
<dbReference type="NCBIfam" id="TIGR00233">
    <property type="entry name" value="trpS"/>
    <property type="match status" value="1"/>
</dbReference>
<evidence type="ECO:0000256" key="5">
    <source>
        <dbReference type="ARBA" id="ARBA00022840"/>
    </source>
</evidence>
<dbReference type="FunFam" id="1.10.240.10:FF:000005">
    <property type="entry name" value="Tryptophan--tRNA ligase"/>
    <property type="match status" value="1"/>
</dbReference>
<dbReference type="EMBL" id="LUKY01000033">
    <property type="protein sequence ID" value="OIZ94360.1"/>
    <property type="molecule type" value="Genomic_DNA"/>
</dbReference>
<dbReference type="GO" id="GO:0005524">
    <property type="term" value="F:ATP binding"/>
    <property type="evidence" value="ECO:0007669"/>
    <property type="project" value="UniProtKB-KW"/>
</dbReference>
<comment type="catalytic activity">
    <reaction evidence="8">
        <text>tRNA(Trp) + L-tryptophan + ATP = L-tryptophyl-tRNA(Trp) + AMP + diphosphate + H(+)</text>
        <dbReference type="Rhea" id="RHEA:24080"/>
        <dbReference type="Rhea" id="RHEA-COMP:9671"/>
        <dbReference type="Rhea" id="RHEA-COMP:9705"/>
        <dbReference type="ChEBI" id="CHEBI:15378"/>
        <dbReference type="ChEBI" id="CHEBI:30616"/>
        <dbReference type="ChEBI" id="CHEBI:33019"/>
        <dbReference type="ChEBI" id="CHEBI:57912"/>
        <dbReference type="ChEBI" id="CHEBI:78442"/>
        <dbReference type="ChEBI" id="CHEBI:78535"/>
        <dbReference type="ChEBI" id="CHEBI:456215"/>
        <dbReference type="EC" id="6.1.1.2"/>
    </reaction>
</comment>
<name>A0A1J8NGT1_9COXI</name>
<keyword evidence="4 10" id="KW-0547">Nucleotide-binding</keyword>
<dbReference type="InterPro" id="IPR002306">
    <property type="entry name" value="Trp-tRNA-ligase"/>
</dbReference>
<evidence type="ECO:0000256" key="8">
    <source>
        <dbReference type="ARBA" id="ARBA00049929"/>
    </source>
</evidence>
<evidence type="ECO:0000256" key="6">
    <source>
        <dbReference type="ARBA" id="ARBA00022917"/>
    </source>
</evidence>
<evidence type="ECO:0000256" key="2">
    <source>
        <dbReference type="ARBA" id="ARBA00013161"/>
    </source>
</evidence>
<dbReference type="EC" id="6.1.1.2" evidence="2 9"/>
<evidence type="ECO:0000256" key="7">
    <source>
        <dbReference type="ARBA" id="ARBA00023146"/>
    </source>
</evidence>
<dbReference type="InterPro" id="IPR002305">
    <property type="entry name" value="aa-tRNA-synth_Ic"/>
</dbReference>
<dbReference type="OrthoDB" id="9801042at2"/>
<dbReference type="GO" id="GO:0005829">
    <property type="term" value="C:cytosol"/>
    <property type="evidence" value="ECO:0007669"/>
    <property type="project" value="TreeGrafter"/>
</dbReference>
<evidence type="ECO:0000256" key="4">
    <source>
        <dbReference type="ARBA" id="ARBA00022741"/>
    </source>
</evidence>
<evidence type="ECO:0000313" key="11">
    <source>
        <dbReference type="EMBL" id="OIZ94360.1"/>
    </source>
</evidence>
<dbReference type="CDD" id="cd00806">
    <property type="entry name" value="TrpRS_core"/>
    <property type="match status" value="1"/>
</dbReference>
<protein>
    <recommendedName>
        <fullName evidence="2 9">Tryptophan--tRNA ligase</fullName>
        <ecNumber evidence="2 9">6.1.1.2</ecNumber>
    </recommendedName>
</protein>
<comment type="similarity">
    <text evidence="1 10">Belongs to the class-I aminoacyl-tRNA synthetase family.</text>
</comment>
<keyword evidence="6 10" id="KW-0648">Protein biosynthesis</keyword>
<dbReference type="SUPFAM" id="SSF52374">
    <property type="entry name" value="Nucleotidylyl transferase"/>
    <property type="match status" value="1"/>
</dbReference>
<accession>A0A1J8NGT1</accession>